<protein>
    <submittedName>
        <fullName evidence="3">Glycosyl transferase</fullName>
    </submittedName>
</protein>
<dbReference type="GO" id="GO:0016740">
    <property type="term" value="F:transferase activity"/>
    <property type="evidence" value="ECO:0007669"/>
    <property type="project" value="UniProtKB-KW"/>
</dbReference>
<sequence>MKIVHVIASLGQGGAERVLVDLYNSKELKDHTQYIVMLSKTVAYGHLVRENSNVVVFEFEPNLSLFSRLFEVKSFFKKIQPDVVNFWLYKSIVLGGLLFPFKKNVFGHIHHNLQDYQNEKFFTKATIRLTKLIANLGLMRNFIFVSNRGYNYHKKFGLKMKNALVIPNGVDLTRFSMVTKNSRDQARQSLGIDMDALVIGNFGRFDPIKNHQLLVGGIADFKSKNPEVSVKLILAGSDVNENNKGLVALLEEFNLLDQTMLMDEVKKIENLYHALDLYALTSRSESFPMVLCEAMTTGIPCISTDVGDSVLILDKYGKIIDNDPASLSGCITEIIEHKSYYQSDAFRSESNDSVSSRFEMSKVHKQYEKVFDQYTSS</sequence>
<feature type="domain" description="Glycosyltransferase subfamily 4-like N-terminal" evidence="2">
    <location>
        <begin position="13"/>
        <end position="174"/>
    </location>
</feature>
<comment type="caution">
    <text evidence="3">The sequence shown here is derived from an EMBL/GenBank/DDBJ whole genome shotgun (WGS) entry which is preliminary data.</text>
</comment>
<organism evidence="3 4">
    <name type="scientific">Roseivirga thermotolerans</name>
    <dbReference type="NCBI Taxonomy" id="1758176"/>
    <lineage>
        <taxon>Bacteria</taxon>
        <taxon>Pseudomonadati</taxon>
        <taxon>Bacteroidota</taxon>
        <taxon>Cytophagia</taxon>
        <taxon>Cytophagales</taxon>
        <taxon>Roseivirgaceae</taxon>
        <taxon>Roseivirga</taxon>
    </lineage>
</organism>
<dbReference type="InterPro" id="IPR028098">
    <property type="entry name" value="Glyco_trans_4-like_N"/>
</dbReference>
<dbReference type="SUPFAM" id="SSF53756">
    <property type="entry name" value="UDP-Glycosyltransferase/glycogen phosphorylase"/>
    <property type="match status" value="1"/>
</dbReference>
<keyword evidence="3" id="KW-0808">Transferase</keyword>
<dbReference type="Pfam" id="PF13439">
    <property type="entry name" value="Glyco_transf_4"/>
    <property type="match status" value="1"/>
</dbReference>
<evidence type="ECO:0000313" key="3">
    <source>
        <dbReference type="EMBL" id="GHE53430.1"/>
    </source>
</evidence>
<evidence type="ECO:0000259" key="2">
    <source>
        <dbReference type="Pfam" id="PF13439"/>
    </source>
</evidence>
<dbReference type="InterPro" id="IPR001296">
    <property type="entry name" value="Glyco_trans_1"/>
</dbReference>
<accession>A0ABQ3I0P5</accession>
<evidence type="ECO:0000313" key="4">
    <source>
        <dbReference type="Proteomes" id="UP000658258"/>
    </source>
</evidence>
<dbReference type="Pfam" id="PF00534">
    <property type="entry name" value="Glycos_transf_1"/>
    <property type="match status" value="1"/>
</dbReference>
<proteinExistence type="predicted"/>
<name>A0ABQ3I0P5_9BACT</name>
<feature type="domain" description="Glycosyl transferase family 1" evidence="1">
    <location>
        <begin position="183"/>
        <end position="338"/>
    </location>
</feature>
<dbReference type="RefSeq" id="WP_189628601.1">
    <property type="nucleotide sequence ID" value="NZ_BNAG01000001.1"/>
</dbReference>
<keyword evidence="4" id="KW-1185">Reference proteome</keyword>
<evidence type="ECO:0000259" key="1">
    <source>
        <dbReference type="Pfam" id="PF00534"/>
    </source>
</evidence>
<dbReference type="PANTHER" id="PTHR12526">
    <property type="entry name" value="GLYCOSYLTRANSFERASE"/>
    <property type="match status" value="1"/>
</dbReference>
<dbReference type="Gene3D" id="3.40.50.2000">
    <property type="entry name" value="Glycogen Phosphorylase B"/>
    <property type="match status" value="2"/>
</dbReference>
<dbReference type="EMBL" id="BNAG01000001">
    <property type="protein sequence ID" value="GHE53430.1"/>
    <property type="molecule type" value="Genomic_DNA"/>
</dbReference>
<dbReference type="Proteomes" id="UP000658258">
    <property type="component" value="Unassembled WGS sequence"/>
</dbReference>
<reference evidence="4" key="1">
    <citation type="journal article" date="2019" name="Int. J. Syst. Evol. Microbiol.">
        <title>The Global Catalogue of Microorganisms (GCM) 10K type strain sequencing project: providing services to taxonomists for standard genome sequencing and annotation.</title>
        <authorList>
            <consortium name="The Broad Institute Genomics Platform"/>
            <consortium name="The Broad Institute Genome Sequencing Center for Infectious Disease"/>
            <person name="Wu L."/>
            <person name="Ma J."/>
        </authorList>
    </citation>
    <scope>NUCLEOTIDE SEQUENCE [LARGE SCALE GENOMIC DNA]</scope>
    <source>
        <strain evidence="4">CGMCC 1.15111</strain>
    </source>
</reference>
<gene>
    <name evidence="3" type="ORF">GCM10011340_04930</name>
</gene>